<feature type="region of interest" description="Disordered" evidence="1">
    <location>
        <begin position="1"/>
        <end position="21"/>
    </location>
</feature>
<accession>A0A250KWP6</accession>
<evidence type="ECO:0000256" key="1">
    <source>
        <dbReference type="SAM" id="MobiDB-lite"/>
    </source>
</evidence>
<organism evidence="2 3">
    <name type="scientific">Methylocaldum marinum</name>
    <dbReference type="NCBI Taxonomy" id="1432792"/>
    <lineage>
        <taxon>Bacteria</taxon>
        <taxon>Pseudomonadati</taxon>
        <taxon>Pseudomonadota</taxon>
        <taxon>Gammaproteobacteria</taxon>
        <taxon>Methylococcales</taxon>
        <taxon>Methylococcaceae</taxon>
        <taxon>Methylocaldum</taxon>
    </lineage>
</organism>
<dbReference type="GO" id="GO:0008483">
    <property type="term" value="F:transaminase activity"/>
    <property type="evidence" value="ECO:0007669"/>
    <property type="project" value="UniProtKB-KW"/>
</dbReference>
<protein>
    <submittedName>
        <fullName evidence="2">Aminotransferase required for NaD biosynthesis</fullName>
    </submittedName>
</protein>
<dbReference type="Proteomes" id="UP000266313">
    <property type="component" value="Chromosome"/>
</dbReference>
<keyword evidence="2" id="KW-0032">Aminotransferase</keyword>
<proteinExistence type="predicted"/>
<dbReference type="EMBL" id="AP017928">
    <property type="protein sequence ID" value="BBA35946.1"/>
    <property type="molecule type" value="Genomic_DNA"/>
</dbReference>
<sequence>MPDPIESVKETLNTPSLSGRGLGEGLLDQSVAKIASPNWRLNQGFHKESGPLNIDFVGTFQGVTV</sequence>
<reference evidence="2 3" key="1">
    <citation type="submission" date="2016-12" db="EMBL/GenBank/DDBJ databases">
        <title>Genome sequencing of Methylocaldum marinum.</title>
        <authorList>
            <person name="Takeuchi M."/>
            <person name="Kamagata Y."/>
            <person name="Hiraoka S."/>
            <person name="Oshima K."/>
            <person name="Hattori M."/>
            <person name="Iwasaki W."/>
        </authorList>
    </citation>
    <scope>NUCLEOTIDE SEQUENCE [LARGE SCALE GENOMIC DNA]</scope>
    <source>
        <strain evidence="2 3">S8</strain>
    </source>
</reference>
<keyword evidence="3" id="KW-1185">Reference proteome</keyword>
<keyword evidence="2" id="KW-0808">Transferase</keyword>
<gene>
    <name evidence="2" type="ORF">sS8_4015</name>
</gene>
<dbReference type="KEGG" id="mmai:sS8_4015"/>
<dbReference type="AlphaFoldDB" id="A0A250KWP6"/>
<evidence type="ECO:0000313" key="3">
    <source>
        <dbReference type="Proteomes" id="UP000266313"/>
    </source>
</evidence>
<evidence type="ECO:0000313" key="2">
    <source>
        <dbReference type="EMBL" id="BBA35946.1"/>
    </source>
</evidence>
<name>A0A250KWP6_9GAMM</name>